<evidence type="ECO:0000259" key="6">
    <source>
        <dbReference type="PROSITE" id="PS50090"/>
    </source>
</evidence>
<name>I0Z4J0_COCSC</name>
<evidence type="ECO:0000313" key="9">
    <source>
        <dbReference type="Proteomes" id="UP000007264"/>
    </source>
</evidence>
<feature type="compositionally biased region" description="Acidic residues" evidence="5">
    <location>
        <begin position="21"/>
        <end position="31"/>
    </location>
</feature>
<keyword evidence="2" id="KW-0238">DNA-binding</keyword>
<dbReference type="InterPro" id="IPR051575">
    <property type="entry name" value="Myb-like_DNA-bd"/>
</dbReference>
<dbReference type="OrthoDB" id="515134at2759"/>
<dbReference type="Proteomes" id="UP000007264">
    <property type="component" value="Unassembled WGS sequence"/>
</dbReference>
<feature type="domain" description="HTH myb-type" evidence="7">
    <location>
        <begin position="335"/>
        <end position="371"/>
    </location>
</feature>
<feature type="compositionally biased region" description="Low complexity" evidence="5">
    <location>
        <begin position="530"/>
        <end position="546"/>
    </location>
</feature>
<dbReference type="Gene3D" id="1.10.10.60">
    <property type="entry name" value="Homeodomain-like"/>
    <property type="match status" value="5"/>
</dbReference>
<organism evidence="8 9">
    <name type="scientific">Coccomyxa subellipsoidea (strain C-169)</name>
    <name type="common">Green microalga</name>
    <dbReference type="NCBI Taxonomy" id="574566"/>
    <lineage>
        <taxon>Eukaryota</taxon>
        <taxon>Viridiplantae</taxon>
        <taxon>Chlorophyta</taxon>
        <taxon>core chlorophytes</taxon>
        <taxon>Trebouxiophyceae</taxon>
        <taxon>Trebouxiophyceae incertae sedis</taxon>
        <taxon>Coccomyxaceae</taxon>
        <taxon>Coccomyxa</taxon>
        <taxon>Coccomyxa subellipsoidea</taxon>
    </lineage>
</organism>
<evidence type="ECO:0000256" key="1">
    <source>
        <dbReference type="ARBA" id="ARBA00023015"/>
    </source>
</evidence>
<dbReference type="Pfam" id="PF00249">
    <property type="entry name" value="Myb_DNA-binding"/>
    <property type="match status" value="4"/>
</dbReference>
<keyword evidence="3" id="KW-0804">Transcription</keyword>
<keyword evidence="4" id="KW-0539">Nucleus</keyword>
<dbReference type="SUPFAM" id="SSF46689">
    <property type="entry name" value="Homeodomain-like"/>
    <property type="match status" value="2"/>
</dbReference>
<evidence type="ECO:0000256" key="3">
    <source>
        <dbReference type="ARBA" id="ARBA00023163"/>
    </source>
</evidence>
<protein>
    <submittedName>
        <fullName evidence="8">Uncharacterized protein</fullName>
    </submittedName>
</protein>
<dbReference type="PROSITE" id="PS51294">
    <property type="entry name" value="HTH_MYB"/>
    <property type="match status" value="4"/>
</dbReference>
<dbReference type="InterPro" id="IPR009057">
    <property type="entry name" value="Homeodomain-like_sf"/>
</dbReference>
<dbReference type="PANTHER" id="PTHR46621">
    <property type="entry name" value="SNRNA-ACTIVATING PROTEIN COMPLEX SUBUNIT 4"/>
    <property type="match status" value="1"/>
</dbReference>
<feature type="compositionally biased region" description="Acidic residues" evidence="5">
    <location>
        <begin position="1"/>
        <end position="14"/>
    </location>
</feature>
<feature type="region of interest" description="Disordered" evidence="5">
    <location>
        <begin position="1"/>
        <end position="33"/>
    </location>
</feature>
<dbReference type="InterPro" id="IPR017930">
    <property type="entry name" value="Myb_dom"/>
</dbReference>
<dbReference type="GO" id="GO:0042796">
    <property type="term" value="P:snRNA transcription by RNA polymerase III"/>
    <property type="evidence" value="ECO:0007669"/>
    <property type="project" value="TreeGrafter"/>
</dbReference>
<feature type="domain" description="Myb-like" evidence="6">
    <location>
        <begin position="435"/>
        <end position="486"/>
    </location>
</feature>
<dbReference type="CDD" id="cd00167">
    <property type="entry name" value="SANT"/>
    <property type="match status" value="4"/>
</dbReference>
<evidence type="ECO:0000256" key="5">
    <source>
        <dbReference type="SAM" id="MobiDB-lite"/>
    </source>
</evidence>
<feature type="domain" description="HTH myb-type" evidence="7">
    <location>
        <begin position="439"/>
        <end position="490"/>
    </location>
</feature>
<dbReference type="PROSITE" id="PS50090">
    <property type="entry name" value="MYB_LIKE"/>
    <property type="match status" value="4"/>
</dbReference>
<feature type="compositionally biased region" description="Basic residues" evidence="5">
    <location>
        <begin position="641"/>
        <end position="651"/>
    </location>
</feature>
<feature type="region of interest" description="Disordered" evidence="5">
    <location>
        <begin position="52"/>
        <end position="75"/>
    </location>
</feature>
<dbReference type="PANTHER" id="PTHR46621:SF1">
    <property type="entry name" value="SNRNA-ACTIVATING PROTEIN COMPLEX SUBUNIT 4"/>
    <property type="match status" value="1"/>
</dbReference>
<feature type="domain" description="HTH myb-type" evidence="7">
    <location>
        <begin position="275"/>
        <end position="331"/>
    </location>
</feature>
<reference evidence="8 9" key="1">
    <citation type="journal article" date="2012" name="Genome Biol.">
        <title>The genome of the polar eukaryotic microalga coccomyxa subellipsoidea reveals traits of cold adaptation.</title>
        <authorList>
            <person name="Blanc G."/>
            <person name="Agarkova I."/>
            <person name="Grimwood J."/>
            <person name="Kuo A."/>
            <person name="Brueggeman A."/>
            <person name="Dunigan D."/>
            <person name="Gurnon J."/>
            <person name="Ladunga I."/>
            <person name="Lindquist E."/>
            <person name="Lucas S."/>
            <person name="Pangilinan J."/>
            <person name="Proschold T."/>
            <person name="Salamov A."/>
            <person name="Schmutz J."/>
            <person name="Weeks D."/>
            <person name="Yamada T."/>
            <person name="Claverie J.M."/>
            <person name="Grigoriev I."/>
            <person name="Van Etten J."/>
            <person name="Lomsadze A."/>
            <person name="Borodovsky M."/>
        </authorList>
    </citation>
    <scope>NUCLEOTIDE SEQUENCE [LARGE SCALE GENOMIC DNA]</scope>
    <source>
        <strain evidence="8 9">C-169</strain>
    </source>
</reference>
<dbReference type="GO" id="GO:0000978">
    <property type="term" value="F:RNA polymerase II cis-regulatory region sequence-specific DNA binding"/>
    <property type="evidence" value="ECO:0007669"/>
    <property type="project" value="TreeGrafter"/>
</dbReference>
<dbReference type="eggNOG" id="KOG0049">
    <property type="taxonomic scope" value="Eukaryota"/>
</dbReference>
<feature type="domain" description="HTH myb-type" evidence="7">
    <location>
        <begin position="382"/>
        <end position="433"/>
    </location>
</feature>
<proteinExistence type="predicted"/>
<feature type="domain" description="Myb-like" evidence="6">
    <location>
        <begin position="379"/>
        <end position="429"/>
    </location>
</feature>
<gene>
    <name evidence="8" type="ORF">COCSUDRAFT_40767</name>
</gene>
<dbReference type="GO" id="GO:0001006">
    <property type="term" value="F:RNA polymerase III type 3 promoter sequence-specific DNA binding"/>
    <property type="evidence" value="ECO:0007669"/>
    <property type="project" value="TreeGrafter"/>
</dbReference>
<dbReference type="KEGG" id="csl:COCSUDRAFT_40767"/>
<evidence type="ECO:0000256" key="2">
    <source>
        <dbReference type="ARBA" id="ARBA00023125"/>
    </source>
</evidence>
<evidence type="ECO:0000259" key="7">
    <source>
        <dbReference type="PROSITE" id="PS51294"/>
    </source>
</evidence>
<evidence type="ECO:0000313" key="8">
    <source>
        <dbReference type="EMBL" id="EIE25559.1"/>
    </source>
</evidence>
<dbReference type="EMBL" id="AGSI01000004">
    <property type="protein sequence ID" value="EIE25559.1"/>
    <property type="molecule type" value="Genomic_DNA"/>
</dbReference>
<accession>I0Z4J0</accession>
<dbReference type="AlphaFoldDB" id="I0Z4J0"/>
<dbReference type="SMART" id="SM00717">
    <property type="entry name" value="SANT"/>
    <property type="match status" value="5"/>
</dbReference>
<feature type="domain" description="Myb-like" evidence="6">
    <location>
        <begin position="275"/>
        <end position="327"/>
    </location>
</feature>
<feature type="compositionally biased region" description="Low complexity" evidence="5">
    <location>
        <begin position="509"/>
        <end position="520"/>
    </location>
</feature>
<dbReference type="GO" id="GO:0019185">
    <property type="term" value="C:snRNA-activating protein complex"/>
    <property type="evidence" value="ECO:0007669"/>
    <property type="project" value="TreeGrafter"/>
</dbReference>
<dbReference type="InterPro" id="IPR001005">
    <property type="entry name" value="SANT/Myb"/>
</dbReference>
<evidence type="ECO:0000256" key="4">
    <source>
        <dbReference type="ARBA" id="ARBA00023242"/>
    </source>
</evidence>
<keyword evidence="1" id="KW-0805">Transcription regulation</keyword>
<feature type="domain" description="Myb-like" evidence="6">
    <location>
        <begin position="328"/>
        <end position="376"/>
    </location>
</feature>
<dbReference type="GO" id="GO:0042795">
    <property type="term" value="P:snRNA transcription by RNA polymerase II"/>
    <property type="evidence" value="ECO:0007669"/>
    <property type="project" value="TreeGrafter"/>
</dbReference>
<keyword evidence="9" id="KW-1185">Reference proteome</keyword>
<sequence>MVSLADFEEDEQTDDDHQSGDDEDVDWEDAEGLPYATLQAEIAGIGATLQENEDQADGHEDTAEAEHAAGLQEQHGPKAVIAKALAANRRLQSRLTNILAAVDRTIWRNAETQAKLMHNAEAWPRAGRYRGMRETSNTVWGNAETRVIGPSRFWVADRKVPEPNADAMRTAPAFEYLPHTFRDASWTPDEHERLQRAILQAVNRARSARELADAGLHGHSEGDRGPEEQLLKLDSPGVDAEVDAFGPEQWEEVARLGSSGRSGHECATQWGHRLRPSLNLSPWSQQEDAKLVKLQARHGMHRWEVVAQKLGTGRTAAACLSRFQRCHNPVLLESKWTPEDAARLAALVARLGTANWVAVAAEMGNRTPQQVQHYYRDNVQALKKGPWAADEDAALLKAVETCGRRWREVSKLVPRRSDKQCRERFCNVLDPGLKREDEWAPEEDAALRAAIAQHTQPDGKVRWAKVGAQLPGRTDNSCWRRSKTLAAKERGTHKQPTAPRGSGGRFLRPAAPADGAAPAGHTPRETGSGADASEAAHVAAGETAAEPGSGNGERSGGQCERNEEEEEHAGGAVDRGAAAELAGGVEGRGKGRSGGGGKKGARDTTKNAKGKVALGLGESAIAQQDDDGEGTGFADPEDHPLRKKHRAQARR</sequence>
<comment type="caution">
    <text evidence="8">The sequence shown here is derived from an EMBL/GenBank/DDBJ whole genome shotgun (WGS) entry which is preliminary data.</text>
</comment>
<feature type="region of interest" description="Disordered" evidence="5">
    <location>
        <begin position="485"/>
        <end position="651"/>
    </location>
</feature>
<dbReference type="GeneID" id="17043561"/>
<dbReference type="RefSeq" id="XP_005650103.1">
    <property type="nucleotide sequence ID" value="XM_005650046.1"/>
</dbReference>
<feature type="compositionally biased region" description="Basic and acidic residues" evidence="5">
    <location>
        <begin position="56"/>
        <end position="67"/>
    </location>
</feature>